<protein>
    <submittedName>
        <fullName evidence="5">Helix-turn-helix domain-containing protein</fullName>
    </submittedName>
</protein>
<keyword evidence="3" id="KW-0804">Transcription</keyword>
<sequence length="156" mass="17414">MEHGTPNYPIGDLAKRTGTKVQTIRYYESIGLLPEPARTAGNQRIYGQDQLDRLAFIKHARDFGFPLDAIRELLGMTDRPAASCAEADAICRHHLTEVRRRIGRLQALEGELERMVESCSHGSVADCRVINVLSDHEKCCADAHEPVETMPFKTPA</sequence>
<dbReference type="RefSeq" id="WP_257770256.1">
    <property type="nucleotide sequence ID" value="NZ_CP102480.1"/>
</dbReference>
<evidence type="ECO:0000313" key="5">
    <source>
        <dbReference type="EMBL" id="UUX50988.1"/>
    </source>
</evidence>
<keyword evidence="2" id="KW-0238">DNA-binding</keyword>
<accession>A0A9J7AXK6</accession>
<dbReference type="Pfam" id="PF00376">
    <property type="entry name" value="MerR"/>
    <property type="match status" value="1"/>
</dbReference>
<dbReference type="Proteomes" id="UP001060336">
    <property type="component" value="Chromosome"/>
</dbReference>
<dbReference type="PRINTS" id="PR00040">
    <property type="entry name" value="HTHMERR"/>
</dbReference>
<proteinExistence type="predicted"/>
<gene>
    <name evidence="5" type="ORF">NUH88_04675</name>
</gene>
<evidence type="ECO:0000256" key="3">
    <source>
        <dbReference type="ARBA" id="ARBA00023163"/>
    </source>
</evidence>
<dbReference type="EMBL" id="CP102480">
    <property type="protein sequence ID" value="UUX50988.1"/>
    <property type="molecule type" value="Genomic_DNA"/>
</dbReference>
<dbReference type="PANTHER" id="PTHR30204">
    <property type="entry name" value="REDOX-CYCLING DRUG-SENSING TRANSCRIPTIONAL ACTIVATOR SOXR"/>
    <property type="match status" value="1"/>
</dbReference>
<evidence type="ECO:0000259" key="4">
    <source>
        <dbReference type="PROSITE" id="PS50937"/>
    </source>
</evidence>
<dbReference type="SMART" id="SM00422">
    <property type="entry name" value="HTH_MERR"/>
    <property type="match status" value="1"/>
</dbReference>
<dbReference type="PANTHER" id="PTHR30204:SF92">
    <property type="entry name" value="HTH-TYPE TRANSCRIPTIONAL REGULATOR ZNTR"/>
    <property type="match status" value="1"/>
</dbReference>
<dbReference type="InterPro" id="IPR009061">
    <property type="entry name" value="DNA-bd_dom_put_sf"/>
</dbReference>
<evidence type="ECO:0000256" key="2">
    <source>
        <dbReference type="ARBA" id="ARBA00023125"/>
    </source>
</evidence>
<dbReference type="SUPFAM" id="SSF46955">
    <property type="entry name" value="Putative DNA-binding domain"/>
    <property type="match status" value="1"/>
</dbReference>
<dbReference type="GO" id="GO:0003700">
    <property type="term" value="F:DNA-binding transcription factor activity"/>
    <property type="evidence" value="ECO:0007669"/>
    <property type="project" value="InterPro"/>
</dbReference>
<keyword evidence="6" id="KW-1185">Reference proteome</keyword>
<dbReference type="PROSITE" id="PS50937">
    <property type="entry name" value="HTH_MERR_2"/>
    <property type="match status" value="1"/>
</dbReference>
<dbReference type="InterPro" id="IPR047057">
    <property type="entry name" value="MerR_fam"/>
</dbReference>
<dbReference type="CDD" id="cd04785">
    <property type="entry name" value="HTH_CadR-PbrR-like"/>
    <property type="match status" value="1"/>
</dbReference>
<evidence type="ECO:0000313" key="6">
    <source>
        <dbReference type="Proteomes" id="UP001060336"/>
    </source>
</evidence>
<keyword evidence="1" id="KW-0805">Transcription regulation</keyword>
<dbReference type="AlphaFoldDB" id="A0A9J7AXK6"/>
<dbReference type="Gene3D" id="1.10.1660.10">
    <property type="match status" value="1"/>
</dbReference>
<name>A0A9J7AXK6_9PROT</name>
<dbReference type="InterPro" id="IPR000551">
    <property type="entry name" value="MerR-type_HTH_dom"/>
</dbReference>
<evidence type="ECO:0000256" key="1">
    <source>
        <dbReference type="ARBA" id="ARBA00023015"/>
    </source>
</evidence>
<dbReference type="GO" id="GO:0003677">
    <property type="term" value="F:DNA binding"/>
    <property type="evidence" value="ECO:0007669"/>
    <property type="project" value="UniProtKB-KW"/>
</dbReference>
<dbReference type="KEGG" id="naci:NUH88_04675"/>
<organism evidence="5 6">
    <name type="scientific">Nisaea acidiphila</name>
    <dbReference type="NCBI Taxonomy" id="1862145"/>
    <lineage>
        <taxon>Bacteria</taxon>
        <taxon>Pseudomonadati</taxon>
        <taxon>Pseudomonadota</taxon>
        <taxon>Alphaproteobacteria</taxon>
        <taxon>Rhodospirillales</taxon>
        <taxon>Thalassobaculaceae</taxon>
        <taxon>Nisaea</taxon>
    </lineage>
</organism>
<feature type="domain" description="HTH merR-type" evidence="4">
    <location>
        <begin position="7"/>
        <end position="76"/>
    </location>
</feature>
<dbReference type="InterPro" id="IPR015358">
    <property type="entry name" value="Tscrpt_reg_MerR_DNA-bd"/>
</dbReference>
<reference evidence="5" key="1">
    <citation type="submission" date="2022-08" db="EMBL/GenBank/DDBJ databases">
        <title>Nisaea acidiphila sp. nov., isolated from a marine algal debris and emended description of the genus Nisaea Urios et al. 2008.</title>
        <authorList>
            <person name="Kwon K."/>
        </authorList>
    </citation>
    <scope>NUCLEOTIDE SEQUENCE</scope>
    <source>
        <strain evidence="5">MEBiC11861</strain>
    </source>
</reference>
<dbReference type="Pfam" id="PF09278">
    <property type="entry name" value="MerR-DNA-bind"/>
    <property type="match status" value="1"/>
</dbReference>